<protein>
    <recommendedName>
        <fullName evidence="8">IclR family transcriptional regulator</fullName>
    </recommendedName>
</protein>
<dbReference type="InterPro" id="IPR036388">
    <property type="entry name" value="WH-like_DNA-bd_sf"/>
</dbReference>
<dbReference type="PANTHER" id="PTHR30136:SF35">
    <property type="entry name" value="HTH-TYPE TRANSCRIPTIONAL REGULATOR RV1719"/>
    <property type="match status" value="1"/>
</dbReference>
<sequence>MRPRRTCGASWRWRRPRTAPRPMPPGGKSARLISRGCDAVRIAHGQPRGIHGCDIGDSLVPRGRVWGILMGIKNQRVRYPEVPDMPKKWIPEDMFVVGRRPDIPDDAVKSAARVVQILEVFDELQRPATVIEICKRLAYPQSSTSAILRTLVSMGLLHHDPRKRTFVPTRRVALFGSWIDGDLFGRSKLRRMMDILNEQTGAIVLLATRNGRNAKYIEIVQSNCARVAERSVHLTLGTERNLTRCAAGEVILAGLSDAEIRRVVTATNAWSAPDEIRFTHTEVMERIKQVRKQGYALSLPPKGPRTGCIAMALPSSDPTQPLTLALGGPREMIEGETRRLTSLMRSAMRVFDFDGGIESYCQARVAGL</sequence>
<evidence type="ECO:0000256" key="3">
    <source>
        <dbReference type="ARBA" id="ARBA00023163"/>
    </source>
</evidence>
<evidence type="ECO:0000313" key="7">
    <source>
        <dbReference type="Proteomes" id="UP000244940"/>
    </source>
</evidence>
<dbReference type="Proteomes" id="UP000244940">
    <property type="component" value="Unassembled WGS sequence"/>
</dbReference>
<accession>A0A2U2CI02</accession>
<dbReference type="Gene3D" id="1.10.10.10">
    <property type="entry name" value="Winged helix-like DNA-binding domain superfamily/Winged helix DNA-binding domain"/>
    <property type="match status" value="1"/>
</dbReference>
<dbReference type="InterPro" id="IPR050707">
    <property type="entry name" value="HTH_MetabolicPath_Reg"/>
</dbReference>
<dbReference type="GO" id="GO:0045892">
    <property type="term" value="P:negative regulation of DNA-templated transcription"/>
    <property type="evidence" value="ECO:0007669"/>
    <property type="project" value="TreeGrafter"/>
</dbReference>
<keyword evidence="3" id="KW-0804">Transcription</keyword>
<dbReference type="Pfam" id="PF09339">
    <property type="entry name" value="HTH_IclR"/>
    <property type="match status" value="1"/>
</dbReference>
<dbReference type="InterPro" id="IPR014757">
    <property type="entry name" value="Tscrpt_reg_IclR_C"/>
</dbReference>
<dbReference type="PROSITE" id="PS51078">
    <property type="entry name" value="ICLR_ED"/>
    <property type="match status" value="1"/>
</dbReference>
<evidence type="ECO:0000259" key="4">
    <source>
        <dbReference type="PROSITE" id="PS51077"/>
    </source>
</evidence>
<name>A0A2U2CI02_9RHOB</name>
<dbReference type="InterPro" id="IPR029016">
    <property type="entry name" value="GAF-like_dom_sf"/>
</dbReference>
<organism evidence="6 7">
    <name type="scientific">Pararhodobacter marinus</name>
    <dbReference type="NCBI Taxonomy" id="2184063"/>
    <lineage>
        <taxon>Bacteria</taxon>
        <taxon>Pseudomonadati</taxon>
        <taxon>Pseudomonadota</taxon>
        <taxon>Alphaproteobacteria</taxon>
        <taxon>Rhodobacterales</taxon>
        <taxon>Paracoccaceae</taxon>
        <taxon>Pararhodobacter</taxon>
    </lineage>
</organism>
<keyword evidence="2" id="KW-0238">DNA-binding</keyword>
<keyword evidence="7" id="KW-1185">Reference proteome</keyword>
<evidence type="ECO:0000256" key="2">
    <source>
        <dbReference type="ARBA" id="ARBA00023125"/>
    </source>
</evidence>
<evidence type="ECO:0000256" key="1">
    <source>
        <dbReference type="ARBA" id="ARBA00023015"/>
    </source>
</evidence>
<dbReference type="GO" id="GO:0003677">
    <property type="term" value="F:DNA binding"/>
    <property type="evidence" value="ECO:0007669"/>
    <property type="project" value="UniProtKB-KW"/>
</dbReference>
<dbReference type="InterPro" id="IPR005471">
    <property type="entry name" value="Tscrpt_reg_IclR_N"/>
</dbReference>
<dbReference type="OrthoDB" id="1634354at2"/>
<reference evidence="6 7" key="1">
    <citation type="submission" date="2018-05" db="EMBL/GenBank/DDBJ databases">
        <title>Pararhodobacter marina sp. nov., isolated from deep-sea water of the Indian Ocean.</title>
        <authorList>
            <person name="Lai Q.Sr."/>
            <person name="Liu X."/>
            <person name="Shao Z."/>
        </authorList>
    </citation>
    <scope>NUCLEOTIDE SEQUENCE [LARGE SCALE GENOMIC DNA]</scope>
    <source>
        <strain evidence="6 7">CIC4N-9</strain>
    </source>
</reference>
<feature type="domain" description="HTH iclR-type" evidence="4">
    <location>
        <begin position="108"/>
        <end position="170"/>
    </location>
</feature>
<comment type="caution">
    <text evidence="6">The sequence shown here is derived from an EMBL/GenBank/DDBJ whole genome shotgun (WGS) entry which is preliminary data.</text>
</comment>
<evidence type="ECO:0000259" key="5">
    <source>
        <dbReference type="PROSITE" id="PS51078"/>
    </source>
</evidence>
<keyword evidence="1" id="KW-0805">Transcription regulation</keyword>
<dbReference type="GO" id="GO:0003700">
    <property type="term" value="F:DNA-binding transcription factor activity"/>
    <property type="evidence" value="ECO:0007669"/>
    <property type="project" value="TreeGrafter"/>
</dbReference>
<dbReference type="PROSITE" id="PS51077">
    <property type="entry name" value="HTH_ICLR"/>
    <property type="match status" value="1"/>
</dbReference>
<dbReference type="Pfam" id="PF01614">
    <property type="entry name" value="IclR_C"/>
    <property type="match status" value="1"/>
</dbReference>
<dbReference type="SMART" id="SM00346">
    <property type="entry name" value="HTH_ICLR"/>
    <property type="match status" value="1"/>
</dbReference>
<proteinExistence type="predicted"/>
<dbReference type="Gene3D" id="3.30.450.40">
    <property type="match status" value="1"/>
</dbReference>
<evidence type="ECO:0000313" key="6">
    <source>
        <dbReference type="EMBL" id="PWE31459.1"/>
    </source>
</evidence>
<dbReference type="EMBL" id="QEYD01000001">
    <property type="protein sequence ID" value="PWE31459.1"/>
    <property type="molecule type" value="Genomic_DNA"/>
</dbReference>
<dbReference type="InterPro" id="IPR036390">
    <property type="entry name" value="WH_DNA-bd_sf"/>
</dbReference>
<dbReference type="AlphaFoldDB" id="A0A2U2CI02"/>
<dbReference type="PANTHER" id="PTHR30136">
    <property type="entry name" value="HELIX-TURN-HELIX TRANSCRIPTIONAL REGULATOR, ICLR FAMILY"/>
    <property type="match status" value="1"/>
</dbReference>
<dbReference type="SUPFAM" id="SSF55781">
    <property type="entry name" value="GAF domain-like"/>
    <property type="match status" value="1"/>
</dbReference>
<dbReference type="SUPFAM" id="SSF46785">
    <property type="entry name" value="Winged helix' DNA-binding domain"/>
    <property type="match status" value="1"/>
</dbReference>
<gene>
    <name evidence="6" type="ORF">C4N9_00050</name>
</gene>
<evidence type="ECO:0008006" key="8">
    <source>
        <dbReference type="Google" id="ProtNLM"/>
    </source>
</evidence>
<feature type="domain" description="IclR-ED" evidence="5">
    <location>
        <begin position="171"/>
        <end position="357"/>
    </location>
</feature>